<keyword evidence="4" id="KW-1185">Reference proteome</keyword>
<comment type="caution">
    <text evidence="3">The sequence shown here is derived from an EMBL/GenBank/DDBJ whole genome shotgun (WGS) entry which is preliminary data.</text>
</comment>
<evidence type="ECO:0000256" key="1">
    <source>
        <dbReference type="SAM" id="MobiDB-lite"/>
    </source>
</evidence>
<keyword evidence="2" id="KW-1133">Transmembrane helix</keyword>
<gene>
    <name evidence="3" type="ORF">ACFOX0_08885</name>
</gene>
<dbReference type="Proteomes" id="UP001595868">
    <property type="component" value="Unassembled WGS sequence"/>
</dbReference>
<feature type="region of interest" description="Disordered" evidence="1">
    <location>
        <begin position="165"/>
        <end position="236"/>
    </location>
</feature>
<name>A0ABV8KIY3_9ACTN</name>
<sequence>MRPEGPEVGTDDAGSPGSRAGSETSRQSREQRRLRAAALILACLVVLAALPLFFGIRAATRDPVFTSLDELDVPAWAALGKRDDDVSGSRWCLIECRLRERTVQSEKAPDETARAYQQALVTAGWQRWKPALCPEQPVEGHYTCWKRDELTLDLWVRKPACVNPAPPDGAPADPKKSTAPNGADDCSGAQVSVKVRNAIDDDRTKPQPSTDPSLTGVDPDPTLPDDPLRGPTPAPS</sequence>
<feature type="region of interest" description="Disordered" evidence="1">
    <location>
        <begin position="1"/>
        <end position="28"/>
    </location>
</feature>
<organism evidence="3 4">
    <name type="scientific">Micromonospora zhanjiangensis</name>
    <dbReference type="NCBI Taxonomy" id="1522057"/>
    <lineage>
        <taxon>Bacteria</taxon>
        <taxon>Bacillati</taxon>
        <taxon>Actinomycetota</taxon>
        <taxon>Actinomycetes</taxon>
        <taxon>Micromonosporales</taxon>
        <taxon>Micromonosporaceae</taxon>
        <taxon>Micromonospora</taxon>
    </lineage>
</organism>
<dbReference type="RefSeq" id="WP_377543580.1">
    <property type="nucleotide sequence ID" value="NZ_JBHSBN010000004.1"/>
</dbReference>
<keyword evidence="2" id="KW-0472">Membrane</keyword>
<keyword evidence="2" id="KW-0812">Transmembrane</keyword>
<evidence type="ECO:0008006" key="5">
    <source>
        <dbReference type="Google" id="ProtNLM"/>
    </source>
</evidence>
<proteinExistence type="predicted"/>
<dbReference type="EMBL" id="JBHSBN010000004">
    <property type="protein sequence ID" value="MFC4106050.1"/>
    <property type="molecule type" value="Genomic_DNA"/>
</dbReference>
<evidence type="ECO:0000313" key="4">
    <source>
        <dbReference type="Proteomes" id="UP001595868"/>
    </source>
</evidence>
<evidence type="ECO:0000313" key="3">
    <source>
        <dbReference type="EMBL" id="MFC4106050.1"/>
    </source>
</evidence>
<protein>
    <recommendedName>
        <fullName evidence="5">Integrin beta 3</fullName>
    </recommendedName>
</protein>
<accession>A0ABV8KIY3</accession>
<evidence type="ECO:0000256" key="2">
    <source>
        <dbReference type="SAM" id="Phobius"/>
    </source>
</evidence>
<feature type="transmembrane region" description="Helical" evidence="2">
    <location>
        <begin position="36"/>
        <end position="56"/>
    </location>
</feature>
<reference evidence="4" key="1">
    <citation type="journal article" date="2019" name="Int. J. Syst. Evol. Microbiol.">
        <title>The Global Catalogue of Microorganisms (GCM) 10K type strain sequencing project: providing services to taxonomists for standard genome sequencing and annotation.</title>
        <authorList>
            <consortium name="The Broad Institute Genomics Platform"/>
            <consortium name="The Broad Institute Genome Sequencing Center for Infectious Disease"/>
            <person name="Wu L."/>
            <person name="Ma J."/>
        </authorList>
    </citation>
    <scope>NUCLEOTIDE SEQUENCE [LARGE SCALE GENOMIC DNA]</scope>
    <source>
        <strain evidence="4">2902at01</strain>
    </source>
</reference>